<evidence type="ECO:0000256" key="4">
    <source>
        <dbReference type="ARBA" id="ARBA00022741"/>
    </source>
</evidence>
<protein>
    <recommendedName>
        <fullName evidence="9">Pycsar effector protein domain-containing protein</fullName>
    </recommendedName>
</protein>
<evidence type="ECO:0000313" key="11">
    <source>
        <dbReference type="Proteomes" id="UP001237780"/>
    </source>
</evidence>
<organism evidence="10 11">
    <name type="scientific">Phyllobacterium ifriqiyense</name>
    <dbReference type="NCBI Taxonomy" id="314238"/>
    <lineage>
        <taxon>Bacteria</taxon>
        <taxon>Pseudomonadati</taxon>
        <taxon>Pseudomonadota</taxon>
        <taxon>Alphaproteobacteria</taxon>
        <taxon>Hyphomicrobiales</taxon>
        <taxon>Phyllobacteriaceae</taxon>
        <taxon>Phyllobacterium</taxon>
    </lineage>
</organism>
<keyword evidence="2" id="KW-1003">Cell membrane</keyword>
<dbReference type="InterPro" id="IPR043760">
    <property type="entry name" value="PycTM_dom"/>
</dbReference>
<accession>A0ABU0S5Z8</accession>
<evidence type="ECO:0000259" key="9">
    <source>
        <dbReference type="Pfam" id="PF18967"/>
    </source>
</evidence>
<proteinExistence type="predicted"/>
<keyword evidence="7 8" id="KW-0472">Membrane</keyword>
<evidence type="ECO:0000256" key="7">
    <source>
        <dbReference type="ARBA" id="ARBA00023136"/>
    </source>
</evidence>
<evidence type="ECO:0000256" key="3">
    <source>
        <dbReference type="ARBA" id="ARBA00022692"/>
    </source>
</evidence>
<evidence type="ECO:0000256" key="8">
    <source>
        <dbReference type="SAM" id="Phobius"/>
    </source>
</evidence>
<feature type="domain" description="Pycsar effector protein" evidence="9">
    <location>
        <begin position="73"/>
        <end position="259"/>
    </location>
</feature>
<keyword evidence="6" id="KW-0051">Antiviral defense</keyword>
<sequence>MTKNISNAEDPVGPFQAIWHALRGHHFEHYPQVSQDGEVKHLTTNLVLERASRELAHLTLPADGNLESPLKLARQSLDEVKALTDYQDGKATRLLTIITFLSAFSGVLFARFADTYPLRTFLDGFSIGNSATYRDALVPLSYVLFIVFGLLAVSGALVTFHAIRARFRYPKVASENGKPKSYVFFKPIAEVSPEDWSKAFLSEDPSKLKGDLQLAYLKNYITEAYLVATKVADKLRYLEPAQQLQSWAIKVLLFWLIAFSATFVFVSPPQKDSNAMIRSAVTNDCATGQKDAALNANRNCQ</sequence>
<keyword evidence="5 8" id="KW-1133">Transmembrane helix</keyword>
<evidence type="ECO:0000256" key="2">
    <source>
        <dbReference type="ARBA" id="ARBA00022475"/>
    </source>
</evidence>
<keyword evidence="4" id="KW-0547">Nucleotide-binding</keyword>
<feature type="transmembrane region" description="Helical" evidence="8">
    <location>
        <begin position="142"/>
        <end position="163"/>
    </location>
</feature>
<comment type="subcellular location">
    <subcellularLocation>
        <location evidence="1">Cell membrane</location>
    </subcellularLocation>
</comment>
<evidence type="ECO:0000256" key="5">
    <source>
        <dbReference type="ARBA" id="ARBA00022989"/>
    </source>
</evidence>
<feature type="transmembrane region" description="Helical" evidence="8">
    <location>
        <begin position="247"/>
        <end position="266"/>
    </location>
</feature>
<dbReference type="Proteomes" id="UP001237780">
    <property type="component" value="Unassembled WGS sequence"/>
</dbReference>
<dbReference type="EMBL" id="JAUSZT010000002">
    <property type="protein sequence ID" value="MDQ0996071.1"/>
    <property type="molecule type" value="Genomic_DNA"/>
</dbReference>
<dbReference type="Pfam" id="PF18967">
    <property type="entry name" value="PycTM"/>
    <property type="match status" value="1"/>
</dbReference>
<gene>
    <name evidence="10" type="ORF">QFZ34_001248</name>
</gene>
<reference evidence="10 11" key="1">
    <citation type="submission" date="2023-07" db="EMBL/GenBank/DDBJ databases">
        <title>Comparative genomics of wheat-associated soil bacteria to identify genetic determinants of phenazine resistance.</title>
        <authorList>
            <person name="Mouncey N."/>
        </authorList>
    </citation>
    <scope>NUCLEOTIDE SEQUENCE [LARGE SCALE GENOMIC DNA]</scope>
    <source>
        <strain evidence="10 11">W4I11</strain>
    </source>
</reference>
<evidence type="ECO:0000256" key="1">
    <source>
        <dbReference type="ARBA" id="ARBA00004236"/>
    </source>
</evidence>
<keyword evidence="3 8" id="KW-0812">Transmembrane</keyword>
<keyword evidence="11" id="KW-1185">Reference proteome</keyword>
<dbReference type="RefSeq" id="WP_307278150.1">
    <property type="nucleotide sequence ID" value="NZ_JAUSZT010000002.1"/>
</dbReference>
<feature type="transmembrane region" description="Helical" evidence="8">
    <location>
        <begin position="94"/>
        <end position="113"/>
    </location>
</feature>
<evidence type="ECO:0000256" key="6">
    <source>
        <dbReference type="ARBA" id="ARBA00023118"/>
    </source>
</evidence>
<comment type="caution">
    <text evidence="10">The sequence shown here is derived from an EMBL/GenBank/DDBJ whole genome shotgun (WGS) entry which is preliminary data.</text>
</comment>
<name>A0ABU0S5Z8_9HYPH</name>
<evidence type="ECO:0000313" key="10">
    <source>
        <dbReference type="EMBL" id="MDQ0996071.1"/>
    </source>
</evidence>